<comment type="caution">
    <text evidence="1">The sequence shown here is derived from an EMBL/GenBank/DDBJ whole genome shotgun (WGS) entry which is preliminary data.</text>
</comment>
<evidence type="ECO:0000313" key="1">
    <source>
        <dbReference type="EMBL" id="KAH6932471.1"/>
    </source>
</evidence>
<protein>
    <submittedName>
        <fullName evidence="1">Uncharacterized protein</fullName>
    </submittedName>
</protein>
<accession>A0ACB7SEI6</accession>
<name>A0ACB7SEI6_HYAAI</name>
<organism evidence="1 2">
    <name type="scientific">Hyalomma asiaticum</name>
    <name type="common">Tick</name>
    <dbReference type="NCBI Taxonomy" id="266040"/>
    <lineage>
        <taxon>Eukaryota</taxon>
        <taxon>Metazoa</taxon>
        <taxon>Ecdysozoa</taxon>
        <taxon>Arthropoda</taxon>
        <taxon>Chelicerata</taxon>
        <taxon>Arachnida</taxon>
        <taxon>Acari</taxon>
        <taxon>Parasitiformes</taxon>
        <taxon>Ixodida</taxon>
        <taxon>Ixodoidea</taxon>
        <taxon>Ixodidae</taxon>
        <taxon>Hyalomminae</taxon>
        <taxon>Hyalomma</taxon>
    </lineage>
</organism>
<evidence type="ECO:0000313" key="2">
    <source>
        <dbReference type="Proteomes" id="UP000821845"/>
    </source>
</evidence>
<reference evidence="1" key="1">
    <citation type="submission" date="2020-05" db="EMBL/GenBank/DDBJ databases">
        <title>Large-scale comparative analyses of tick genomes elucidate their genetic diversity and vector capacities.</title>
        <authorList>
            <person name="Jia N."/>
            <person name="Wang J."/>
            <person name="Shi W."/>
            <person name="Du L."/>
            <person name="Sun Y."/>
            <person name="Zhan W."/>
            <person name="Jiang J."/>
            <person name="Wang Q."/>
            <person name="Zhang B."/>
            <person name="Ji P."/>
            <person name="Sakyi L.B."/>
            <person name="Cui X."/>
            <person name="Yuan T."/>
            <person name="Jiang B."/>
            <person name="Yang W."/>
            <person name="Lam T.T.-Y."/>
            <person name="Chang Q."/>
            <person name="Ding S."/>
            <person name="Wang X."/>
            <person name="Zhu J."/>
            <person name="Ruan X."/>
            <person name="Zhao L."/>
            <person name="Wei J."/>
            <person name="Que T."/>
            <person name="Du C."/>
            <person name="Cheng J."/>
            <person name="Dai P."/>
            <person name="Han X."/>
            <person name="Huang E."/>
            <person name="Gao Y."/>
            <person name="Liu J."/>
            <person name="Shao H."/>
            <person name="Ye R."/>
            <person name="Li L."/>
            <person name="Wei W."/>
            <person name="Wang X."/>
            <person name="Wang C."/>
            <person name="Yang T."/>
            <person name="Huo Q."/>
            <person name="Li W."/>
            <person name="Guo W."/>
            <person name="Chen H."/>
            <person name="Zhou L."/>
            <person name="Ni X."/>
            <person name="Tian J."/>
            <person name="Zhou Y."/>
            <person name="Sheng Y."/>
            <person name="Liu T."/>
            <person name="Pan Y."/>
            <person name="Xia L."/>
            <person name="Li J."/>
            <person name="Zhao F."/>
            <person name="Cao W."/>
        </authorList>
    </citation>
    <scope>NUCLEOTIDE SEQUENCE</scope>
    <source>
        <strain evidence="1">Hyas-2018</strain>
    </source>
</reference>
<dbReference type="Proteomes" id="UP000821845">
    <property type="component" value="Chromosome 4"/>
</dbReference>
<keyword evidence="2" id="KW-1185">Reference proteome</keyword>
<dbReference type="EMBL" id="CM023484">
    <property type="protein sequence ID" value="KAH6932471.1"/>
    <property type="molecule type" value="Genomic_DNA"/>
</dbReference>
<sequence length="931" mass="101988">MQDGLRVLAQLTKRELCVDVGCGPGQSTELYCPFFKNVVGADISHSQIEEANARRRYGNVTYMEASAECLPLRSSSVALMSAVNAIQWFDQDAFFAEVRRVLVENGVLFAAMHHLRALLEPGMDNWLFQLRKDKFSDYLLSRHMYWDEGYDNIEVPFKGVRRKTMLTKSALTVSAVMDHINTWSLVIMMREHEPERAEATLAEFRDRSWKCHRLAAYRAVELAKKTSSRTQDADSRRRERKFTKLLEFLMPLYLLPFVFGNTEGVGIYCVLLTLACLTGGLLPPAVAAMVPLVILPLAGILTPDQVAAEFLGPRVLAAWLLFAIVIVGDETTVFARACLYALQRFALRMQPLFLSLQLVVLALSLFLPSSFIVVLCTVFIERFVAIVQREIFTVDQRSGLRAPTNSSTQNFIEDIRRQRWQRRMATGGSARKARSVSLPTETDMVTDMSGSSSLVHQYKLHPEWLKEGEAGVQQKGTQSEKKLPRKTSFNPFDHTSDSGGVLACRLPTRTIRSFASQKVEPSSILKGSSSKCKGMDSRTPSPCRTASASPTKSSKSVVTLPNGEQLPGSKANVVRTVEPDDEIFGGPSRTPSPKSPSKAKEEPAKKASVKLVDEPVAKHPAIQQATSGSVDKKRQDSLPLVKTGSAQDDGAPTPVEDSPGQQELRQTSTTPMTLSTSPFQLSSRSSTSLMAHAVIDVWNTASVSAGGVQSVDSYATWASHVMSGPGSQLLLPGAEEAPASSPLAKSSESTTMKSAAEDQQQLSPSTESSKSVIKWNTALSSDSEDDAECSGWKLLQLFHGLHTQTTSEVCNLQKKAPSPSNSRSQRPFEVRGVLKPARSSTSMQSSPKRESPTSCLWSVASMDNDTDMAATMNGGVAMRRRVMYDSTRRRTATAGRSESGTSARRIVIAPPQSYLAGDAASSYREHSHVTP</sequence>
<proteinExistence type="predicted"/>
<gene>
    <name evidence="1" type="ORF">HPB50_006262</name>
</gene>